<gene>
    <name evidence="3" type="ORF">ISO4_01929</name>
</gene>
<proteinExistence type="predicted"/>
<evidence type="ECO:0000313" key="4">
    <source>
        <dbReference type="Proteomes" id="UP000644441"/>
    </source>
</evidence>
<evidence type="ECO:0000259" key="2">
    <source>
        <dbReference type="Pfam" id="PF03703"/>
    </source>
</evidence>
<protein>
    <recommendedName>
        <fullName evidence="2">YdbS-like PH domain-containing protein</fullName>
    </recommendedName>
</protein>
<keyword evidence="1" id="KW-0812">Transmembrane</keyword>
<dbReference type="PANTHER" id="PTHR34473">
    <property type="entry name" value="UPF0699 TRANSMEMBRANE PROTEIN YDBS"/>
    <property type="match status" value="1"/>
</dbReference>
<feature type="transmembrane region" description="Helical" evidence="1">
    <location>
        <begin position="44"/>
        <end position="64"/>
    </location>
</feature>
<keyword evidence="4" id="KW-1185">Reference proteome</keyword>
<evidence type="ECO:0000313" key="3">
    <source>
        <dbReference type="EMBL" id="MBF5053327.1"/>
    </source>
</evidence>
<accession>A0ABS0AGQ7</accession>
<name>A0ABS0AGQ7_9GAMM</name>
<dbReference type="Proteomes" id="UP000644441">
    <property type="component" value="Unassembled WGS sequence"/>
</dbReference>
<evidence type="ECO:0000256" key="1">
    <source>
        <dbReference type="SAM" id="Phobius"/>
    </source>
</evidence>
<feature type="domain" description="YdbS-like PH" evidence="2">
    <location>
        <begin position="69"/>
        <end position="147"/>
    </location>
</feature>
<reference evidence="3 4" key="1">
    <citation type="submission" date="2012-09" db="EMBL/GenBank/DDBJ databases">
        <title>Genome Sequence of alkane-degrading Bacterium Alcanivorax venustensis ISO4.</title>
        <authorList>
            <person name="Lai Q."/>
            <person name="Shao Z."/>
        </authorList>
    </citation>
    <scope>NUCLEOTIDE SEQUENCE [LARGE SCALE GENOMIC DNA]</scope>
    <source>
        <strain evidence="3 4">ISO4</strain>
    </source>
</reference>
<dbReference type="InterPro" id="IPR005182">
    <property type="entry name" value="YdbS-like_PH"/>
</dbReference>
<dbReference type="PANTHER" id="PTHR34473:SF2">
    <property type="entry name" value="UPF0699 TRANSMEMBRANE PROTEIN YDBT"/>
    <property type="match status" value="1"/>
</dbReference>
<dbReference type="RefSeq" id="WP_194856073.1">
    <property type="nucleotide sequence ID" value="NZ_ARXR01000014.1"/>
</dbReference>
<keyword evidence="1" id="KW-1133">Transmembrane helix</keyword>
<organism evidence="3 4">
    <name type="scientific">Alloalcanivorax venustensis ISO4</name>
    <dbReference type="NCBI Taxonomy" id="1177184"/>
    <lineage>
        <taxon>Bacteria</taxon>
        <taxon>Pseudomonadati</taxon>
        <taxon>Pseudomonadota</taxon>
        <taxon>Gammaproteobacteria</taxon>
        <taxon>Oceanospirillales</taxon>
        <taxon>Alcanivoracaceae</taxon>
        <taxon>Alloalcanivorax</taxon>
    </lineage>
</organism>
<keyword evidence="1" id="KW-0472">Membrane</keyword>
<comment type="caution">
    <text evidence="3">The sequence shown here is derived from an EMBL/GenBank/DDBJ whole genome shotgun (WGS) entry which is preliminary data.</text>
</comment>
<feature type="transmembrane region" description="Helical" evidence="1">
    <location>
        <begin position="18"/>
        <end position="38"/>
    </location>
</feature>
<dbReference type="EMBL" id="ARXR01000014">
    <property type="protein sequence ID" value="MBF5053327.1"/>
    <property type="molecule type" value="Genomic_DNA"/>
</dbReference>
<sequence length="159" mass="17334">MSLESVSPATVPVWRLRALGTAVVLAGAPVGAALTLLPLDPGPLLALACLGWTLLVFGLAWWLPGAWFRHLGYRLDPHGLVIRQGIFWRHRIAIPRVRIQHSDVSQGPLQRRYGVGTLKLYTAGSRFTCNELPGLDHDTALTLRDTLLRQDDGGDGDAV</sequence>
<dbReference type="Pfam" id="PF03703">
    <property type="entry name" value="bPH_2"/>
    <property type="match status" value="1"/>
</dbReference>